<protein>
    <recommendedName>
        <fullName evidence="7">Flp pilus assembly protein CpaB</fullName>
    </recommendedName>
</protein>
<evidence type="ECO:0000313" key="3">
    <source>
        <dbReference type="EMBL" id="RHN17177.1"/>
    </source>
</evidence>
<reference evidence="4 5" key="1">
    <citation type="submission" date="2018-08" db="EMBL/GenBank/DDBJ databases">
        <title>A genome reference for cultivated species of the human gut microbiota.</title>
        <authorList>
            <person name="Zou Y."/>
            <person name="Xue W."/>
            <person name="Luo G."/>
        </authorList>
    </citation>
    <scope>NUCLEOTIDE SEQUENCE [LARGE SCALE GENOMIC DNA]</scope>
    <source>
        <strain evidence="3 6">AF31-17AC</strain>
        <strain evidence="2 5">AF45-14BH</strain>
        <strain evidence="1 4">TM10-1AC</strain>
    </source>
</reference>
<evidence type="ECO:0000313" key="1">
    <source>
        <dbReference type="EMBL" id="RGI82196.1"/>
    </source>
</evidence>
<gene>
    <name evidence="2" type="ORF">DW068_07610</name>
    <name evidence="3" type="ORF">DWZ29_01585</name>
    <name evidence="1" type="ORF">DXD91_12370</name>
</gene>
<dbReference type="EMBL" id="QSOE01000105">
    <property type="protein sequence ID" value="RGI82196.1"/>
    <property type="molecule type" value="Genomic_DNA"/>
</dbReference>
<sequence length="224" mass="23790">MSKKNRRIVLIVVLAAFVSILGGVSLYSYLTPQKTTVYVFKDNYESGTTVTKSMLTAVRCDSKIVVAGKNTDTSSKFVTGENLDAVLKTGDSLRMDVSTGMPLTLALLSVNGGSDVEKNMDPKSIAVTVPISDITGVSNDLKNGSRVNIYETAEGGKTVLAFQGMRILSTAKDSSGTLTSATIEANKDQAIQLVNAASNATLYFGLIDASGYEYQDGTPTYPDK</sequence>
<evidence type="ECO:0000313" key="2">
    <source>
        <dbReference type="EMBL" id="RHK39445.1"/>
    </source>
</evidence>
<comment type="caution">
    <text evidence="1">The sequence shown here is derived from an EMBL/GenBank/DDBJ whole genome shotgun (WGS) entry which is preliminary data.</text>
</comment>
<dbReference type="RefSeq" id="WP_117983283.1">
    <property type="nucleotide sequence ID" value="NZ_DBGCSG010000071.1"/>
</dbReference>
<proteinExistence type="predicted"/>
<organism evidence="1 4">
    <name type="scientific">Anaerobutyricum hallii</name>
    <dbReference type="NCBI Taxonomy" id="39488"/>
    <lineage>
        <taxon>Bacteria</taxon>
        <taxon>Bacillati</taxon>
        <taxon>Bacillota</taxon>
        <taxon>Clostridia</taxon>
        <taxon>Lachnospirales</taxon>
        <taxon>Lachnospiraceae</taxon>
        <taxon>Anaerobutyricum</taxon>
    </lineage>
</organism>
<dbReference type="AlphaFoldDB" id="A0A374NDG4"/>
<name>A0A374NDG4_9FIRM</name>
<evidence type="ECO:0000313" key="6">
    <source>
        <dbReference type="Proteomes" id="UP000283700"/>
    </source>
</evidence>
<dbReference type="EMBL" id="QRQO01000003">
    <property type="protein sequence ID" value="RHN17177.1"/>
    <property type="molecule type" value="Genomic_DNA"/>
</dbReference>
<evidence type="ECO:0000313" key="4">
    <source>
        <dbReference type="Proteomes" id="UP000262524"/>
    </source>
</evidence>
<dbReference type="Proteomes" id="UP000283700">
    <property type="component" value="Unassembled WGS sequence"/>
</dbReference>
<evidence type="ECO:0000313" key="5">
    <source>
        <dbReference type="Proteomes" id="UP000283497"/>
    </source>
</evidence>
<accession>A0A374NDG4</accession>
<evidence type="ECO:0008006" key="7">
    <source>
        <dbReference type="Google" id="ProtNLM"/>
    </source>
</evidence>
<dbReference type="EMBL" id="QRNJ01000025">
    <property type="protein sequence ID" value="RHK39445.1"/>
    <property type="molecule type" value="Genomic_DNA"/>
</dbReference>
<dbReference type="Proteomes" id="UP000262524">
    <property type="component" value="Unassembled WGS sequence"/>
</dbReference>
<dbReference type="Proteomes" id="UP000283497">
    <property type="component" value="Unassembled WGS sequence"/>
</dbReference>